<feature type="coiled-coil region" evidence="1">
    <location>
        <begin position="748"/>
        <end position="896"/>
    </location>
</feature>
<feature type="region of interest" description="Disordered" evidence="2">
    <location>
        <begin position="1355"/>
        <end position="1378"/>
    </location>
</feature>
<feature type="compositionally biased region" description="Polar residues" evidence="2">
    <location>
        <begin position="1464"/>
        <end position="1476"/>
    </location>
</feature>
<evidence type="ECO:0000313" key="4">
    <source>
        <dbReference type="Proteomes" id="UP001632037"/>
    </source>
</evidence>
<gene>
    <name evidence="3" type="ORF">V7S43_009563</name>
</gene>
<dbReference type="EMBL" id="JBIMZQ010000020">
    <property type="protein sequence ID" value="KAL3665528.1"/>
    <property type="molecule type" value="Genomic_DNA"/>
</dbReference>
<organism evidence="3 4">
    <name type="scientific">Phytophthora oleae</name>
    <dbReference type="NCBI Taxonomy" id="2107226"/>
    <lineage>
        <taxon>Eukaryota</taxon>
        <taxon>Sar</taxon>
        <taxon>Stramenopiles</taxon>
        <taxon>Oomycota</taxon>
        <taxon>Peronosporomycetes</taxon>
        <taxon>Peronosporales</taxon>
        <taxon>Peronosporaceae</taxon>
        <taxon>Phytophthora</taxon>
    </lineage>
</organism>
<feature type="region of interest" description="Disordered" evidence="2">
    <location>
        <begin position="1211"/>
        <end position="1232"/>
    </location>
</feature>
<keyword evidence="4" id="KW-1185">Reference proteome</keyword>
<evidence type="ECO:0000313" key="3">
    <source>
        <dbReference type="EMBL" id="KAL3665528.1"/>
    </source>
</evidence>
<protein>
    <recommendedName>
        <fullName evidence="5">GOLD domain-containing protein</fullName>
    </recommendedName>
</protein>
<feature type="coiled-coil region" evidence="1">
    <location>
        <begin position="1396"/>
        <end position="1448"/>
    </location>
</feature>
<dbReference type="SUPFAM" id="SSF101576">
    <property type="entry name" value="Supernatant protein factor (SPF), C-terminal domain"/>
    <property type="match status" value="1"/>
</dbReference>
<feature type="compositionally biased region" description="Acidic residues" evidence="2">
    <location>
        <begin position="1968"/>
        <end position="1977"/>
    </location>
</feature>
<dbReference type="InterPro" id="IPR036598">
    <property type="entry name" value="GOLD_dom_sf"/>
</dbReference>
<dbReference type="Gene3D" id="2.60.120.680">
    <property type="entry name" value="GOLD domain"/>
    <property type="match status" value="1"/>
</dbReference>
<dbReference type="Proteomes" id="UP001632037">
    <property type="component" value="Unassembled WGS sequence"/>
</dbReference>
<reference evidence="3 4" key="1">
    <citation type="submission" date="2024-09" db="EMBL/GenBank/DDBJ databases">
        <title>Genome sequencing and assembly of Phytophthora oleae, isolate VK10A, causative agent of rot of olive drupes.</title>
        <authorList>
            <person name="Conti Taguali S."/>
            <person name="Riolo M."/>
            <person name="La Spada F."/>
            <person name="Cacciola S.O."/>
            <person name="Dionisio G."/>
        </authorList>
    </citation>
    <scope>NUCLEOTIDE SEQUENCE [LARGE SCALE GENOMIC DNA]</scope>
    <source>
        <strain evidence="3 4">VK10A</strain>
    </source>
</reference>
<accession>A0ABD3FFH0</accession>
<feature type="compositionally biased region" description="Low complexity" evidence="2">
    <location>
        <begin position="1358"/>
        <end position="1368"/>
    </location>
</feature>
<sequence length="1990" mass="225114">MAADVSARVYLVAEKLQQKAQDAQRKGNENAARALSASVADLRQAMALISEQRHLLTRRRGEGDEEENDADAHVQDLATRLARVEAMLGKKSDDMKSKGNENAAAALQQSATAVDKGRSMLIEQQQTIFGLLGRWEKLEDVVSGKSRRRRSSVATNDVEEDQEVDTPHGRLIAQVRHLVQLEAVVKEFLPECQDVEKVREEMEKLTDGEKGVKKLRKELQRAKEDALEAQEMLKQESLALEEVKQEMERMKEKEVARQEEDDALLEQQREACQAMEQLVRESDQEIQRMTQSATTQAEEMQSLRVEIESLASEKEQLVRTHTEEIEELQAQLTSAMDALSSKSHDEVKSNDEELQALQIQLKTLLLEKNDHADEVEKLRVQLENAKASLAAMAEESALPNDEELQLLQTKIEALTSEKENLIKLHVAETEELQVVHTQEIEDLRQQLDNSLNDQTKTEEASSSDSEELQLLQSKLDALADEKEGLLQLHAGEKEELKLAHLQEIEALKQAHSQEIQELRQRLESAVSNLSTEEEGTAVDTEELQSPQAKVDALIAEKEALAKAHLDEIEELTSNIENLQSLRDEMSNLVSEKKHFESAHADELEKLREEHLAEIENLRRQLADLSSNTEEESESHADELQQLRAEVGALTIEKDHLVKEHAVEIEKLHHQVENVRSDSECEAGDQVESGADGVGENGVPVMELEEDQQCSDISAEDEVDTSSNGGDDEASLSKKEPEMQAHDGLRSQLAGYKENSQTQQDKISKLEQEQAGFQEKIDILTSDKTRAVEELQRAHEAEVLRLQAALDTLKAQVTENKERYQALETTITSFENEQVELQKQIELLTNENAHAVDKLQSAHEEETTRLTQCIANSEGMIESLSEQVEELKTALTEKSAKQSETAEALARCEAELRSSRLELDAQVLECSKLKNDLEVTQDAQNAKSEEVEPCLSELATELREMTRKMDIEAMLELTRKVWQSHEVTELCSSLVPVVTALVSAQDQLHKTEEQMELAREERDSQKLILNNFVETVDKRLFAKDGEEEGDVVGALASGENVREYLAVAKANVARWLEELQQLHDRVEKDTAKLSVVNQEKLQAQERLVALEDSKRDLGVLVESLKEQLTAIRSEKEEMAKTTEMLKAQSYSASIQEQQQQADWQEEVGELQQQLAIVRGDFERYRVRSHTALKKMEKRAELLNGMRKENEALLQQVKESNEQRDQAEATRQDSEARLQEVQRTQEMMQADFDQFAVEKARVIAELEEERQEREQTDARIQELRLKIQQLEAEKRQIQEESERIQEAEQAAFQARLNTATAAVQTAKQDLQKVRDALEANKAENDKRKRLIESLELKLEEQANAATTSHSSSTAPDPPSISVSTPLVASGLEKELSALRVSDTTLRRQLDDAQAELIGLQERFATTKAANAEKVFALEEQVAHWKMELAAATEEVRRLNSVLQTQKSFNGDISTAPTISTDAQMDESSAEQPQEELPSTKRTQELSEEVRRLKTELQDASTEISLLSRALDASREELQEARNQIDLLAPSLSEPESGEDSSGMSKAAKVLAAKEEALKKLRVQVLELQEEMQTVREEKSSLELELEKEELDELQTSRKHIQSEKERAMQLQRRQTLVSSFEKQVTTIVDELQQRLEDHSTAFREVCDFRDDHRAALFDQGQGEAQTGKHSNEPEFEEYLVMRSGVVIKAGASFQLPVICEKAGWRVVWNFSVKEDAADVSFKLSAMTSSEVEVVSPERMNEMSGVFQVRHDNTTLVFEWDNSFSWLNEKTLDYHVSIQEPLTVQAQKVRRSERELENKAKLLEDGLALIQVESQRRSELSATLNRLSEWEATKEKHLTAFEARKTEVLEQKTRFQEEMDVQKAAFAAMLREQDELEDVERSITRAWASAVAEREDVEMTLQLAGNGAQLETLAHEMEEQAKVVAQQLKDPKPVEDSGDVEADASTPEQQTDTEMLAEVEQEQSSEEKLPVMEQIDQ</sequence>
<feature type="coiled-coil region" evidence="1">
    <location>
        <begin position="1060"/>
        <end position="1136"/>
    </location>
</feature>
<feature type="compositionally biased region" description="Acidic residues" evidence="2">
    <location>
        <begin position="702"/>
        <end position="729"/>
    </location>
</feature>
<evidence type="ECO:0008006" key="5">
    <source>
        <dbReference type="Google" id="ProtNLM"/>
    </source>
</evidence>
<name>A0ABD3FFH0_9STRA</name>
<keyword evidence="1" id="KW-0175">Coiled coil</keyword>
<feature type="coiled-coil region" evidence="1">
    <location>
        <begin position="996"/>
        <end position="1023"/>
    </location>
</feature>
<feature type="region of interest" description="Disordered" evidence="2">
    <location>
        <begin position="146"/>
        <end position="165"/>
    </location>
</feature>
<feature type="region of interest" description="Disordered" evidence="2">
    <location>
        <begin position="673"/>
        <end position="741"/>
    </location>
</feature>
<comment type="caution">
    <text evidence="3">The sequence shown here is derived from an EMBL/GenBank/DDBJ whole genome shotgun (WGS) entry which is preliminary data.</text>
</comment>
<feature type="compositionally biased region" description="Basic and acidic residues" evidence="2">
    <location>
        <begin position="730"/>
        <end position="741"/>
    </location>
</feature>
<feature type="region of interest" description="Disordered" evidence="2">
    <location>
        <begin position="1464"/>
        <end position="1499"/>
    </location>
</feature>
<evidence type="ECO:0000256" key="2">
    <source>
        <dbReference type="SAM" id="MobiDB-lite"/>
    </source>
</evidence>
<evidence type="ECO:0000256" key="1">
    <source>
        <dbReference type="SAM" id="Coils"/>
    </source>
</evidence>
<feature type="region of interest" description="Disordered" evidence="2">
    <location>
        <begin position="1539"/>
        <end position="1559"/>
    </location>
</feature>
<feature type="region of interest" description="Disordered" evidence="2">
    <location>
        <begin position="1941"/>
        <end position="1990"/>
    </location>
</feature>
<proteinExistence type="predicted"/>
<feature type="compositionally biased region" description="Basic and acidic residues" evidence="2">
    <location>
        <begin position="1213"/>
        <end position="1232"/>
    </location>
</feature>